<dbReference type="Proteomes" id="UP000785653">
    <property type="component" value="Unassembled WGS sequence"/>
</dbReference>
<accession>A0A930Q743</accession>
<sequence length="135" mass="16277">MTYLYTDEQRERIKKPMPDVWADAVHRVWNLRPDSPDVDWDNALWSIDKLTTLKPGVHEMDPILGMWLMSAMFMVEKHKGEFISEEQADTVYYLIGALISGRWERRDGMLRSAHRSLDSWNRRRRGWYRHREENQ</sequence>
<comment type="caution">
    <text evidence="1">The sequence shown here is derived from an EMBL/GenBank/DDBJ whole genome shotgun (WGS) entry which is preliminary data.</text>
</comment>
<gene>
    <name evidence="1" type="ORF">HXO65_00115</name>
</gene>
<dbReference type="AlphaFoldDB" id="A0A930Q743"/>
<reference evidence="1" key="1">
    <citation type="submission" date="2020-04" db="EMBL/GenBank/DDBJ databases">
        <title>Deep metagenomics examines the oral microbiome during advanced dental caries in children, revealing novel taxa and co-occurrences with host molecules.</title>
        <authorList>
            <person name="Baker J.L."/>
            <person name="Morton J.T."/>
            <person name="Dinis M."/>
            <person name="Alvarez R."/>
            <person name="Tran N.C."/>
            <person name="Knight R."/>
            <person name="Edlund A."/>
        </authorList>
    </citation>
    <scope>NUCLEOTIDE SEQUENCE</scope>
    <source>
        <strain evidence="1">JCVI_47_bin.3</strain>
    </source>
</reference>
<evidence type="ECO:0000313" key="1">
    <source>
        <dbReference type="EMBL" id="MBF1672609.1"/>
    </source>
</evidence>
<name>A0A930Q743_9MICC</name>
<protein>
    <submittedName>
        <fullName evidence="1">Uncharacterized protein</fullName>
    </submittedName>
</protein>
<evidence type="ECO:0000313" key="2">
    <source>
        <dbReference type="Proteomes" id="UP000785653"/>
    </source>
</evidence>
<dbReference type="EMBL" id="JABZXS010000001">
    <property type="protein sequence ID" value="MBF1672609.1"/>
    <property type="molecule type" value="Genomic_DNA"/>
</dbReference>
<organism evidence="1 2">
    <name type="scientific">Rothia mucilaginosa</name>
    <dbReference type="NCBI Taxonomy" id="43675"/>
    <lineage>
        <taxon>Bacteria</taxon>
        <taxon>Bacillati</taxon>
        <taxon>Actinomycetota</taxon>
        <taxon>Actinomycetes</taxon>
        <taxon>Micrococcales</taxon>
        <taxon>Micrococcaceae</taxon>
        <taxon>Rothia</taxon>
    </lineage>
</organism>
<proteinExistence type="predicted"/>